<dbReference type="InterPro" id="IPR019079">
    <property type="entry name" value="Capsule_synth_CapA"/>
</dbReference>
<dbReference type="PANTHER" id="PTHR33393:SF12">
    <property type="entry name" value="CAPSULE BIOSYNTHESIS PROTEIN CAPA"/>
    <property type="match status" value="1"/>
</dbReference>
<dbReference type="SUPFAM" id="SSF56300">
    <property type="entry name" value="Metallo-dependent phosphatases"/>
    <property type="match status" value="1"/>
</dbReference>
<keyword evidence="6" id="KW-1185">Reference proteome</keyword>
<reference evidence="5" key="1">
    <citation type="submission" date="2022-01" db="EMBL/GenBank/DDBJ databases">
        <authorList>
            <person name="Criscuolo A."/>
        </authorList>
    </citation>
    <scope>NUCLEOTIDE SEQUENCE</scope>
    <source>
        <strain evidence="5">CIP111893</strain>
    </source>
</reference>
<evidence type="ECO:0000259" key="4">
    <source>
        <dbReference type="SMART" id="SM00854"/>
    </source>
</evidence>
<evidence type="ECO:0000313" key="5">
    <source>
        <dbReference type="EMBL" id="CAH1195890.1"/>
    </source>
</evidence>
<dbReference type="InterPro" id="IPR052169">
    <property type="entry name" value="CW_Biosynth-Accessory"/>
</dbReference>
<feature type="region of interest" description="Disordered" evidence="2">
    <location>
        <begin position="25"/>
        <end position="81"/>
    </location>
</feature>
<accession>A0ABN8G0G7</accession>
<dbReference type="Gene3D" id="3.60.21.10">
    <property type="match status" value="1"/>
</dbReference>
<dbReference type="Pfam" id="PF09587">
    <property type="entry name" value="PGA_cap"/>
    <property type="match status" value="1"/>
</dbReference>
<dbReference type="PROSITE" id="PS51257">
    <property type="entry name" value="PROKAR_LIPOPROTEIN"/>
    <property type="match status" value="1"/>
</dbReference>
<feature type="compositionally biased region" description="Basic and acidic residues" evidence="2">
    <location>
        <begin position="58"/>
        <end position="76"/>
    </location>
</feature>
<proteinExistence type="inferred from homology"/>
<gene>
    <name evidence="5" type="ORF">PAECIP111893_00774</name>
</gene>
<dbReference type="RefSeq" id="WP_236339071.1">
    <property type="nucleotide sequence ID" value="NZ_CAKMMF010000003.1"/>
</dbReference>
<dbReference type="PANTHER" id="PTHR33393">
    <property type="entry name" value="POLYGLUTAMINE SYNTHESIS ACCESSORY PROTEIN RV0574C-RELATED"/>
    <property type="match status" value="1"/>
</dbReference>
<comment type="caution">
    <text evidence="5">The sequence shown here is derived from an EMBL/GenBank/DDBJ whole genome shotgun (WGS) entry which is preliminary data.</text>
</comment>
<dbReference type="InterPro" id="IPR029052">
    <property type="entry name" value="Metallo-depent_PP-like"/>
</dbReference>
<keyword evidence="3" id="KW-0732">Signal</keyword>
<dbReference type="Proteomes" id="UP000838686">
    <property type="component" value="Unassembled WGS sequence"/>
</dbReference>
<evidence type="ECO:0000313" key="6">
    <source>
        <dbReference type="Proteomes" id="UP000838686"/>
    </source>
</evidence>
<dbReference type="SMART" id="SM00854">
    <property type="entry name" value="PGA_cap"/>
    <property type="match status" value="1"/>
</dbReference>
<feature type="signal peptide" evidence="3">
    <location>
        <begin position="1"/>
        <end position="24"/>
    </location>
</feature>
<name>A0ABN8G0G7_9BACL</name>
<evidence type="ECO:0000256" key="3">
    <source>
        <dbReference type="SAM" id="SignalP"/>
    </source>
</evidence>
<dbReference type="EMBL" id="CAKMMF010000003">
    <property type="protein sequence ID" value="CAH1195890.1"/>
    <property type="molecule type" value="Genomic_DNA"/>
</dbReference>
<comment type="similarity">
    <text evidence="1">Belongs to the CapA family.</text>
</comment>
<evidence type="ECO:0000256" key="2">
    <source>
        <dbReference type="SAM" id="MobiDB-lite"/>
    </source>
</evidence>
<feature type="domain" description="Capsule synthesis protein CapA" evidence="4">
    <location>
        <begin position="85"/>
        <end position="337"/>
    </location>
</feature>
<protein>
    <recommendedName>
        <fullName evidence="4">Capsule synthesis protein CapA domain-containing protein</fullName>
    </recommendedName>
</protein>
<feature type="chain" id="PRO_5045909814" description="Capsule synthesis protein CapA domain-containing protein" evidence="3">
    <location>
        <begin position="25"/>
        <end position="435"/>
    </location>
</feature>
<feature type="compositionally biased region" description="Basic and acidic residues" evidence="2">
    <location>
        <begin position="28"/>
        <end position="38"/>
    </location>
</feature>
<sequence>MMRAMRLLVAALLITVLLTGCVDAQSRTSEKPSDKPDIAADQLSQEHGTEAEPGSESVSDKQPIDLGSKPEPDKKPGKTGSSDALWVAVGDIMMHMPQLPAYYNKTTKRYNFNPFFEKVKPILEQGDWSLANLETPISTKDLGYSGYPRFNAPSELAEALKYAGFNVVTNANNHSLDRGAEGIKRTLQHLEKQGFTTKGTARSKAEADKLTIVERQGIKMGLLAYTYGTNGIALPKGKPYSVALIDEKAIIRDIKRLREAGADFITVALHFGVEYQLTPNDTQKKLARKLIAAGADIIAGAHTHVVQPYETVEVTEADGSVRRGLIIYSMGNFISNQRGDTKDCGVIFKVHIHKDHAANHTTIGDIEAVPTWVHRVKKNKANHYQILPMEQSLEKGHTKGLTAADYKEIKRNLSILTKRLQSMAIKPVAMNATES</sequence>
<dbReference type="CDD" id="cd07381">
    <property type="entry name" value="MPP_CapA"/>
    <property type="match status" value="1"/>
</dbReference>
<organism evidence="5 6">
    <name type="scientific">Paenibacillus plantiphilus</name>
    <dbReference type="NCBI Taxonomy" id="2905650"/>
    <lineage>
        <taxon>Bacteria</taxon>
        <taxon>Bacillati</taxon>
        <taxon>Bacillota</taxon>
        <taxon>Bacilli</taxon>
        <taxon>Bacillales</taxon>
        <taxon>Paenibacillaceae</taxon>
        <taxon>Paenibacillus</taxon>
    </lineage>
</organism>
<evidence type="ECO:0000256" key="1">
    <source>
        <dbReference type="ARBA" id="ARBA00005662"/>
    </source>
</evidence>